<evidence type="ECO:0000313" key="8">
    <source>
        <dbReference type="Proteomes" id="UP001304671"/>
    </source>
</evidence>
<keyword evidence="3" id="KW-0998">Cell outer membrane</keyword>
<keyword evidence="8" id="KW-1185">Reference proteome</keyword>
<evidence type="ECO:0000313" key="7">
    <source>
        <dbReference type="EMBL" id="MEA5258850.1"/>
    </source>
</evidence>
<evidence type="ECO:0000256" key="4">
    <source>
        <dbReference type="PROSITE-ProRule" id="PRU00473"/>
    </source>
</evidence>
<dbReference type="CDD" id="cd07185">
    <property type="entry name" value="OmpA_C-like"/>
    <property type="match status" value="1"/>
</dbReference>
<dbReference type="PANTHER" id="PTHR30329">
    <property type="entry name" value="STATOR ELEMENT OF FLAGELLAR MOTOR COMPLEX"/>
    <property type="match status" value="1"/>
</dbReference>
<dbReference type="InterPro" id="IPR011659">
    <property type="entry name" value="WD40"/>
</dbReference>
<dbReference type="EMBL" id="JAYFUL010000021">
    <property type="protein sequence ID" value="MEA5258850.1"/>
    <property type="molecule type" value="Genomic_DNA"/>
</dbReference>
<dbReference type="Pfam" id="PF00691">
    <property type="entry name" value="OmpA"/>
    <property type="match status" value="1"/>
</dbReference>
<dbReference type="RefSeq" id="WP_323250241.1">
    <property type="nucleotide sequence ID" value="NZ_JAYFUL010000021.1"/>
</dbReference>
<evidence type="ECO:0000256" key="2">
    <source>
        <dbReference type="ARBA" id="ARBA00023136"/>
    </source>
</evidence>
<feature type="chain" id="PRO_5046944874" evidence="5">
    <location>
        <begin position="22"/>
        <end position="673"/>
    </location>
</feature>
<keyword evidence="5" id="KW-0732">Signal</keyword>
<dbReference type="Pfam" id="PF07676">
    <property type="entry name" value="PD40"/>
    <property type="match status" value="3"/>
</dbReference>
<evidence type="ECO:0000256" key="3">
    <source>
        <dbReference type="ARBA" id="ARBA00023237"/>
    </source>
</evidence>
<comment type="subcellular location">
    <subcellularLocation>
        <location evidence="1">Cell outer membrane</location>
    </subcellularLocation>
</comment>
<protein>
    <submittedName>
        <fullName evidence="7">OmpA family protein</fullName>
    </submittedName>
</protein>
<dbReference type="InterPro" id="IPR050330">
    <property type="entry name" value="Bact_OuterMem_StrucFunc"/>
</dbReference>
<name>A0ABU5QQ03_9BACT</name>
<evidence type="ECO:0000256" key="5">
    <source>
        <dbReference type="SAM" id="SignalP"/>
    </source>
</evidence>
<comment type="caution">
    <text evidence="7">The sequence shown here is derived from an EMBL/GenBank/DDBJ whole genome shotgun (WGS) entry which is preliminary data.</text>
</comment>
<dbReference type="Gene3D" id="3.30.1330.60">
    <property type="entry name" value="OmpA-like domain"/>
    <property type="match status" value="1"/>
</dbReference>
<gene>
    <name evidence="7" type="ORF">VB264_13720</name>
</gene>
<dbReference type="InterPro" id="IPR006665">
    <property type="entry name" value="OmpA-like"/>
</dbReference>
<dbReference type="SUPFAM" id="SSF82171">
    <property type="entry name" value="DPP6 N-terminal domain-like"/>
    <property type="match status" value="1"/>
</dbReference>
<dbReference type="PANTHER" id="PTHR30329:SF21">
    <property type="entry name" value="LIPOPROTEIN YIAD-RELATED"/>
    <property type="match status" value="1"/>
</dbReference>
<evidence type="ECO:0000259" key="6">
    <source>
        <dbReference type="PROSITE" id="PS51123"/>
    </source>
</evidence>
<proteinExistence type="predicted"/>
<dbReference type="InterPro" id="IPR006664">
    <property type="entry name" value="OMP_bac"/>
</dbReference>
<dbReference type="CDD" id="cd15482">
    <property type="entry name" value="Sialidase_non-viral"/>
    <property type="match status" value="1"/>
</dbReference>
<accession>A0ABU5QQ03</accession>
<feature type="domain" description="OmpA-like" evidence="6">
    <location>
        <begin position="559"/>
        <end position="673"/>
    </location>
</feature>
<evidence type="ECO:0000256" key="1">
    <source>
        <dbReference type="ARBA" id="ARBA00004442"/>
    </source>
</evidence>
<dbReference type="SUPFAM" id="SSF103088">
    <property type="entry name" value="OmpA-like"/>
    <property type="match status" value="1"/>
</dbReference>
<dbReference type="PROSITE" id="PS51123">
    <property type="entry name" value="OMPA_2"/>
    <property type="match status" value="1"/>
</dbReference>
<sequence length="673" mass="75408">MRGKGLTIFLFLYSFSFSINAQQVFWASKVLAFSSENTIPFQPSANKAIQVLGKPNVLPQFVSSGLAWQPAKKTQVGQEYIKVGFDTLMAVHQICIARSFGDAPISKILAFDSLMKEHLLYVYNGTAVAHEKGQIWDILLPEKTSFKVYAISVFVESKDINDQPQLDAIGISESDNPIQVKINIAEDAPKEIVRSNLGKGVNSRHQEFAPVISSDGKTLYFTRNYVSLLGKPKDQDVYFSNIDKNDKWTKAQNIGLPINTKDKNAILAISTDGTEILLMNKYHENGKLSSGISRSLKTAEGWAFPEEVKIDNFYNQSPNAEFTVSADGRIMVMSIQRKNTVGKRDLYVSFKKANETWTEPKSLGKTINSIEHEMTPFIAADTKTLYFSTRGLPGYGDNDIFKSKRLDDTWTNWTEPKNLGAGVNTPYWDGYFTLPASGEYAYVCSFNGSNKEDIFKLTLPKTVQPDPVALFTGRVLTSTDKQPVTASITMIPRNKLLKKEEKVYEPANGNFKFVLPLNEIIDFIPNASGYLAINETIDLTKASSYQEIKKDLYLLPLEVGNKGVLNSLTFEQGEAKLLPMAMKELDKIVQAMIEIPTLEVLFEGHTDNQGDFQLNLQLSESRVAEVKKYITSKGISANRITTKGWGQTRPMASNATEERRRLNRRVEFTITKK</sequence>
<dbReference type="InterPro" id="IPR036737">
    <property type="entry name" value="OmpA-like_sf"/>
</dbReference>
<dbReference type="Proteomes" id="UP001304671">
    <property type="component" value="Unassembled WGS sequence"/>
</dbReference>
<dbReference type="PRINTS" id="PR01021">
    <property type="entry name" value="OMPADOMAIN"/>
</dbReference>
<keyword evidence="2 4" id="KW-0472">Membrane</keyword>
<organism evidence="7 8">
    <name type="scientific">Arcicella aquatica</name>
    <dbReference type="NCBI Taxonomy" id="217141"/>
    <lineage>
        <taxon>Bacteria</taxon>
        <taxon>Pseudomonadati</taxon>
        <taxon>Bacteroidota</taxon>
        <taxon>Cytophagia</taxon>
        <taxon>Cytophagales</taxon>
        <taxon>Flectobacillaceae</taxon>
        <taxon>Arcicella</taxon>
    </lineage>
</organism>
<feature type="signal peptide" evidence="5">
    <location>
        <begin position="1"/>
        <end position="21"/>
    </location>
</feature>
<reference evidence="7 8" key="1">
    <citation type="submission" date="2023-12" db="EMBL/GenBank/DDBJ databases">
        <title>Novel species of the genus Arcicella isolated from rivers.</title>
        <authorList>
            <person name="Lu H."/>
        </authorList>
    </citation>
    <scope>NUCLEOTIDE SEQUENCE [LARGE SCALE GENOMIC DNA]</scope>
    <source>
        <strain evidence="7 8">LMG 21963</strain>
    </source>
</reference>